<evidence type="ECO:0000256" key="3">
    <source>
        <dbReference type="ARBA" id="ARBA00022692"/>
    </source>
</evidence>
<dbReference type="InterPro" id="IPR058731">
    <property type="entry name" value="Znf-B_box_ZFPL1-like"/>
</dbReference>
<dbReference type="Pfam" id="PF25993">
    <property type="entry name" value="zf-B_box_ZFPL1"/>
    <property type="match status" value="1"/>
</dbReference>
<name>A0A3M7S865_BRAPC</name>
<dbReference type="EMBL" id="REGN01001877">
    <property type="protein sequence ID" value="RNA31951.1"/>
    <property type="molecule type" value="Genomic_DNA"/>
</dbReference>
<keyword evidence="7 11" id="KW-1133">Transmembrane helix</keyword>
<dbReference type="Proteomes" id="UP000276133">
    <property type="component" value="Unassembled WGS sequence"/>
</dbReference>
<keyword evidence="14" id="KW-1185">Reference proteome</keyword>
<comment type="subcellular location">
    <subcellularLocation>
        <location evidence="1">Membrane</location>
        <topology evidence="1">Single-pass membrane protein</topology>
    </subcellularLocation>
</comment>
<dbReference type="PANTHER" id="PTHR12981:SF0">
    <property type="entry name" value="ZINC FINGER PROTEIN-LIKE 1"/>
    <property type="match status" value="1"/>
</dbReference>
<dbReference type="EMBL" id="REGN01001877">
    <property type="protein sequence ID" value="RNA31952.1"/>
    <property type="molecule type" value="Genomic_DNA"/>
</dbReference>
<gene>
    <name evidence="13" type="ORF">BpHYR1_011132</name>
</gene>
<evidence type="ECO:0000256" key="5">
    <source>
        <dbReference type="ARBA" id="ARBA00022771"/>
    </source>
</evidence>
<keyword evidence="8 11" id="KW-0472">Membrane</keyword>
<evidence type="ECO:0000256" key="11">
    <source>
        <dbReference type="SAM" id="Phobius"/>
    </source>
</evidence>
<dbReference type="PANTHER" id="PTHR12981">
    <property type="entry name" value="ZINC FINGER PROTEIN-LIKE 1"/>
    <property type="match status" value="1"/>
</dbReference>
<keyword evidence="6" id="KW-0862">Zinc</keyword>
<evidence type="ECO:0000256" key="8">
    <source>
        <dbReference type="ARBA" id="ARBA00023136"/>
    </source>
</evidence>
<evidence type="ECO:0000256" key="10">
    <source>
        <dbReference type="SAM" id="MobiDB-lite"/>
    </source>
</evidence>
<evidence type="ECO:0000256" key="2">
    <source>
        <dbReference type="ARBA" id="ARBA00005561"/>
    </source>
</evidence>
<dbReference type="InterPro" id="IPR013083">
    <property type="entry name" value="Znf_RING/FYVE/PHD"/>
</dbReference>
<evidence type="ECO:0000256" key="1">
    <source>
        <dbReference type="ARBA" id="ARBA00004167"/>
    </source>
</evidence>
<feature type="transmembrane region" description="Helical" evidence="11">
    <location>
        <begin position="290"/>
        <end position="311"/>
    </location>
</feature>
<evidence type="ECO:0000256" key="6">
    <source>
        <dbReference type="ARBA" id="ARBA00022833"/>
    </source>
</evidence>
<dbReference type="CDD" id="cd16487">
    <property type="entry name" value="mRING-H2-C3DHC3_ZFPL1"/>
    <property type="match status" value="1"/>
</dbReference>
<dbReference type="InterPro" id="IPR058730">
    <property type="entry name" value="U-box_ZFPL1-like"/>
</dbReference>
<dbReference type="SUPFAM" id="SSF57850">
    <property type="entry name" value="RING/U-box"/>
    <property type="match status" value="1"/>
</dbReference>
<evidence type="ECO:0000313" key="13">
    <source>
        <dbReference type="EMBL" id="RNA31952.1"/>
    </source>
</evidence>
<keyword evidence="3 11" id="KW-0812">Transmembrane</keyword>
<dbReference type="Gene3D" id="3.30.40.10">
    <property type="entry name" value="Zinc/RING finger domain, C3HC4 (zinc finger)"/>
    <property type="match status" value="1"/>
</dbReference>
<dbReference type="OrthoDB" id="1916590at2759"/>
<dbReference type="InterPro" id="IPR039043">
    <property type="entry name" value="ZFPL1"/>
</dbReference>
<dbReference type="STRING" id="10195.A0A3M7S865"/>
<keyword evidence="5 9" id="KW-0863">Zinc-finger</keyword>
<feature type="domain" description="RING-type" evidence="12">
    <location>
        <begin position="53"/>
        <end position="101"/>
    </location>
</feature>
<evidence type="ECO:0000259" key="12">
    <source>
        <dbReference type="PROSITE" id="PS50089"/>
    </source>
</evidence>
<comment type="caution">
    <text evidence="13">The sequence shown here is derived from an EMBL/GenBank/DDBJ whole genome shotgun (WGS) entry which is preliminary data.</text>
</comment>
<dbReference type="GO" id="GO:0016020">
    <property type="term" value="C:membrane"/>
    <property type="evidence" value="ECO:0007669"/>
    <property type="project" value="UniProtKB-SubCell"/>
</dbReference>
<evidence type="ECO:0000313" key="14">
    <source>
        <dbReference type="Proteomes" id="UP000276133"/>
    </source>
</evidence>
<evidence type="ECO:0000256" key="9">
    <source>
        <dbReference type="PROSITE-ProRule" id="PRU00175"/>
    </source>
</evidence>
<dbReference type="GO" id="GO:0005794">
    <property type="term" value="C:Golgi apparatus"/>
    <property type="evidence" value="ECO:0007669"/>
    <property type="project" value="TreeGrafter"/>
</dbReference>
<keyword evidence="4" id="KW-0479">Metal-binding</keyword>
<proteinExistence type="inferred from homology"/>
<dbReference type="PROSITE" id="PS50089">
    <property type="entry name" value="ZF_RING_2"/>
    <property type="match status" value="1"/>
</dbReference>
<feature type="compositionally biased region" description="Polar residues" evidence="10">
    <location>
        <begin position="140"/>
        <end position="152"/>
    </location>
</feature>
<dbReference type="GO" id="GO:0008270">
    <property type="term" value="F:zinc ion binding"/>
    <property type="evidence" value="ECO:0007669"/>
    <property type="project" value="UniProtKB-KW"/>
</dbReference>
<sequence length="333" mass="37878">MGLCKCQKRKVTNLYCFEHNVNVCEYCIVSDHERCNVQSYVQWLQDSDYNPVCILCKKLLSEEPTVRLICYDVFHWNCLDKYASQLPANTAPAGYQCPKCKECIFPPSNLVSPVVDGLMQKLETASWARVGLGQSLIQIDESSSPENPSPVQSDIPKNPSLSNLHSTTTDDESNGFVIVKEKKPTQKVIDTPQVAPSTDLGIKSEPESNKIDMFPTYYKNISKNRANFTESSNLAPEYDPTLGVVLNIDNLENDIGENKYKRRPLFEWLSRLLKSRQVSKKWRITRQKKILFLIIFVFIGLFTIIVIFSRLGSITTEDDPAFDPLNNPNIRVQ</sequence>
<dbReference type="Pfam" id="PF25998">
    <property type="entry name" value="U-box_ZFPL1"/>
    <property type="match status" value="1"/>
</dbReference>
<dbReference type="InterPro" id="IPR001841">
    <property type="entry name" value="Znf_RING"/>
</dbReference>
<organism evidence="13 14">
    <name type="scientific">Brachionus plicatilis</name>
    <name type="common">Marine rotifer</name>
    <name type="synonym">Brachionus muelleri</name>
    <dbReference type="NCBI Taxonomy" id="10195"/>
    <lineage>
        <taxon>Eukaryota</taxon>
        <taxon>Metazoa</taxon>
        <taxon>Spiralia</taxon>
        <taxon>Gnathifera</taxon>
        <taxon>Rotifera</taxon>
        <taxon>Eurotatoria</taxon>
        <taxon>Monogononta</taxon>
        <taxon>Pseudotrocha</taxon>
        <taxon>Ploima</taxon>
        <taxon>Brachionidae</taxon>
        <taxon>Brachionus</taxon>
    </lineage>
</organism>
<feature type="region of interest" description="Disordered" evidence="10">
    <location>
        <begin position="140"/>
        <end position="175"/>
    </location>
</feature>
<protein>
    <submittedName>
        <fullName evidence="13">Zinc finger-like 1</fullName>
    </submittedName>
</protein>
<evidence type="ECO:0000256" key="7">
    <source>
        <dbReference type="ARBA" id="ARBA00022989"/>
    </source>
</evidence>
<evidence type="ECO:0000256" key="4">
    <source>
        <dbReference type="ARBA" id="ARBA00022723"/>
    </source>
</evidence>
<reference evidence="13 14" key="1">
    <citation type="journal article" date="2018" name="Sci. Rep.">
        <title>Genomic signatures of local adaptation to the degree of environmental predictability in rotifers.</title>
        <authorList>
            <person name="Franch-Gras L."/>
            <person name="Hahn C."/>
            <person name="Garcia-Roger E.M."/>
            <person name="Carmona M.J."/>
            <person name="Serra M."/>
            <person name="Gomez A."/>
        </authorList>
    </citation>
    <scope>NUCLEOTIDE SEQUENCE [LARGE SCALE GENOMIC DNA]</scope>
    <source>
        <strain evidence="13">HYR1</strain>
    </source>
</reference>
<dbReference type="AlphaFoldDB" id="A0A3M7S865"/>
<comment type="similarity">
    <text evidence="2">Belongs to the ZFPL1 family.</text>
</comment>
<accession>A0A3M7S865</accession>